<dbReference type="OrthoDB" id="4564047at2"/>
<dbReference type="Gene3D" id="3.40.50.360">
    <property type="match status" value="1"/>
</dbReference>
<organism evidence="2 3">
    <name type="scientific">Halanaerobium saccharolyticum</name>
    <dbReference type="NCBI Taxonomy" id="43595"/>
    <lineage>
        <taxon>Bacteria</taxon>
        <taxon>Bacillati</taxon>
        <taxon>Bacillota</taxon>
        <taxon>Clostridia</taxon>
        <taxon>Halanaerobiales</taxon>
        <taxon>Halanaerobiaceae</taxon>
        <taxon>Halanaerobium</taxon>
    </lineage>
</organism>
<evidence type="ECO:0000313" key="3">
    <source>
        <dbReference type="Proteomes" id="UP000244089"/>
    </source>
</evidence>
<accession>A0A2T5RPP6</accession>
<reference evidence="2 3" key="1">
    <citation type="submission" date="2018-04" db="EMBL/GenBank/DDBJ databases">
        <title>Subsurface microbial communities from deep shales in Ohio and West Virginia, USA.</title>
        <authorList>
            <person name="Wrighton K."/>
        </authorList>
    </citation>
    <scope>NUCLEOTIDE SEQUENCE [LARGE SCALE GENOMIC DNA]</scope>
    <source>
        <strain evidence="2 3">WC1</strain>
    </source>
</reference>
<dbReference type="AlphaFoldDB" id="A0A2T5RPP6"/>
<dbReference type="PANTHER" id="PTHR38030:SF2">
    <property type="entry name" value="PROTOPORPHYRINOGEN IX DEHYDROGENASE [QUINONE]"/>
    <property type="match status" value="1"/>
</dbReference>
<dbReference type="RefSeq" id="WP_108138517.1">
    <property type="nucleotide sequence ID" value="NZ_QAXS01000004.1"/>
</dbReference>
<dbReference type="PANTHER" id="PTHR38030">
    <property type="entry name" value="PROTOPORPHYRINOGEN IX DEHYDROGENASE [MENAQUINONE]"/>
    <property type="match status" value="1"/>
</dbReference>
<dbReference type="GO" id="GO:0070819">
    <property type="term" value="F:menaquinone-dependent protoporphyrinogen oxidase activity"/>
    <property type="evidence" value="ECO:0007669"/>
    <property type="project" value="TreeGrafter"/>
</dbReference>
<dbReference type="Proteomes" id="UP000244089">
    <property type="component" value="Unassembled WGS sequence"/>
</dbReference>
<dbReference type="SUPFAM" id="SSF52218">
    <property type="entry name" value="Flavoproteins"/>
    <property type="match status" value="1"/>
</dbReference>
<dbReference type="Pfam" id="PF12724">
    <property type="entry name" value="Flavodoxin_5"/>
    <property type="match status" value="1"/>
</dbReference>
<dbReference type="InterPro" id="IPR052200">
    <property type="entry name" value="Protoporphyrinogen_IX_DH"/>
</dbReference>
<proteinExistence type="predicted"/>
<dbReference type="InterPro" id="IPR026816">
    <property type="entry name" value="Flavodoxin_dom"/>
</dbReference>
<name>A0A2T5RPP6_9FIRM</name>
<dbReference type="EMBL" id="QAXS01000004">
    <property type="protein sequence ID" value="PTW01772.1"/>
    <property type="molecule type" value="Genomic_DNA"/>
</dbReference>
<evidence type="ECO:0000313" key="2">
    <source>
        <dbReference type="EMBL" id="PTW01772.1"/>
    </source>
</evidence>
<sequence>MNEGYNFKNNISKHNVLIICLSIHHGNTMKIARVISKKLNANLKKPSEVKNDDLNDYDLIGFASGIYNGKHHADLFKLIKEFEMQKNKKAFIFSTASVKYIKMHTALKKELTAKGFDVIDEFMCRGFMNYSFIKYFFGGINKNRPNKKDLLRAEEFAADIKDKLSI</sequence>
<comment type="caution">
    <text evidence="2">The sequence shown here is derived from an EMBL/GenBank/DDBJ whole genome shotgun (WGS) entry which is preliminary data.</text>
</comment>
<dbReference type="InterPro" id="IPR029039">
    <property type="entry name" value="Flavoprotein-like_sf"/>
</dbReference>
<dbReference type="GO" id="GO:0010181">
    <property type="term" value="F:FMN binding"/>
    <property type="evidence" value="ECO:0007669"/>
    <property type="project" value="TreeGrafter"/>
</dbReference>
<feature type="domain" description="Flavodoxin" evidence="1">
    <location>
        <begin position="19"/>
        <end position="124"/>
    </location>
</feature>
<evidence type="ECO:0000259" key="1">
    <source>
        <dbReference type="Pfam" id="PF12724"/>
    </source>
</evidence>
<dbReference type="GO" id="GO:0006783">
    <property type="term" value="P:heme biosynthetic process"/>
    <property type="evidence" value="ECO:0007669"/>
    <property type="project" value="TreeGrafter"/>
</dbReference>
<protein>
    <submittedName>
        <fullName evidence="2">Flavodoxin</fullName>
    </submittedName>
</protein>
<gene>
    <name evidence="2" type="ORF">C8C76_104126</name>
</gene>